<protein>
    <recommendedName>
        <fullName evidence="3">Thermonuclease family protein</fullName>
    </recommendedName>
</protein>
<reference evidence="1 2" key="1">
    <citation type="submission" date="2019-01" db="EMBL/GenBank/DDBJ databases">
        <authorList>
            <person name="Chen W.-M."/>
        </authorList>
    </citation>
    <scope>NUCLEOTIDE SEQUENCE [LARGE SCALE GENOMIC DNA]</scope>
    <source>
        <strain evidence="1 2">TLA-22</strain>
    </source>
</reference>
<evidence type="ECO:0000313" key="2">
    <source>
        <dbReference type="Proteomes" id="UP000282977"/>
    </source>
</evidence>
<dbReference type="OrthoDB" id="7206106at2"/>
<dbReference type="EMBL" id="RZUL01000011">
    <property type="protein sequence ID" value="RVT39057.1"/>
    <property type="molecule type" value="Genomic_DNA"/>
</dbReference>
<evidence type="ECO:0008006" key="3">
    <source>
        <dbReference type="Google" id="ProtNLM"/>
    </source>
</evidence>
<dbReference type="InterPro" id="IPR035437">
    <property type="entry name" value="SNase_OB-fold_sf"/>
</dbReference>
<dbReference type="AlphaFoldDB" id="A0A437J3N9"/>
<name>A0A437J3N9_9SPHN</name>
<keyword evidence="2" id="KW-1185">Reference proteome</keyword>
<comment type="caution">
    <text evidence="1">The sequence shown here is derived from an EMBL/GenBank/DDBJ whole genome shotgun (WGS) entry which is preliminary data.</text>
</comment>
<dbReference type="SUPFAM" id="SSF50199">
    <property type="entry name" value="Staphylococcal nuclease"/>
    <property type="match status" value="1"/>
</dbReference>
<sequence>MLAVFLLAVAVVPNGQLFACTPVRVWDGDGPIWCREGPRIRLAGIAAREIDGSCRTGHPCPRASGIVARDTLVRLLGGAKGRSATGHILVKGPTLQCRSTGNAKGDRTGAWCAAPAIGDISCAMIATGTVLRWRRYAAGHCR</sequence>
<evidence type="ECO:0000313" key="1">
    <source>
        <dbReference type="EMBL" id="RVT39057.1"/>
    </source>
</evidence>
<accession>A0A437J3N9</accession>
<gene>
    <name evidence="1" type="ORF">ENE74_16510</name>
</gene>
<proteinExistence type="predicted"/>
<dbReference type="Proteomes" id="UP000282977">
    <property type="component" value="Unassembled WGS sequence"/>
</dbReference>
<dbReference type="RefSeq" id="WP_127691974.1">
    <property type="nucleotide sequence ID" value="NZ_RZUL01000011.1"/>
</dbReference>
<organism evidence="1 2">
    <name type="scientific">Sphingobium algorifonticola</name>
    <dbReference type="NCBI Taxonomy" id="2008318"/>
    <lineage>
        <taxon>Bacteria</taxon>
        <taxon>Pseudomonadati</taxon>
        <taxon>Pseudomonadota</taxon>
        <taxon>Alphaproteobacteria</taxon>
        <taxon>Sphingomonadales</taxon>
        <taxon>Sphingomonadaceae</taxon>
        <taxon>Sphingobium</taxon>
    </lineage>
</organism>